<gene>
    <name evidence="4" type="ORF">SPSC_04103</name>
</gene>
<name>A0A127ZF56_9BASI</name>
<evidence type="ECO:0000313" key="4">
    <source>
        <dbReference type="EMBL" id="CDU24602.1"/>
    </source>
</evidence>
<dbReference type="InterPro" id="IPR004875">
    <property type="entry name" value="DDE_SF_endonuclease_dom"/>
</dbReference>
<organism evidence="4">
    <name type="scientific">Sporisorium scitamineum</name>
    <dbReference type="NCBI Taxonomy" id="49012"/>
    <lineage>
        <taxon>Eukaryota</taxon>
        <taxon>Fungi</taxon>
        <taxon>Dikarya</taxon>
        <taxon>Basidiomycota</taxon>
        <taxon>Ustilaginomycotina</taxon>
        <taxon>Ustilaginomycetes</taxon>
        <taxon>Ustilaginales</taxon>
        <taxon>Ustilaginaceae</taxon>
        <taxon>Sporisorium</taxon>
    </lineage>
</organism>
<evidence type="ECO:0000256" key="2">
    <source>
        <dbReference type="SAM" id="MobiDB-lite"/>
    </source>
</evidence>
<dbReference type="AlphaFoldDB" id="A0A127ZF56"/>
<feature type="domain" description="DDE-1" evidence="3">
    <location>
        <begin position="1"/>
        <end position="83"/>
    </location>
</feature>
<proteinExistence type="predicted"/>
<dbReference type="GO" id="GO:0003676">
    <property type="term" value="F:nucleic acid binding"/>
    <property type="evidence" value="ECO:0007669"/>
    <property type="project" value="InterPro"/>
</dbReference>
<dbReference type="OrthoDB" id="3064354at2759"/>
<dbReference type="Pfam" id="PF03184">
    <property type="entry name" value="DDE_1"/>
    <property type="match status" value="1"/>
</dbReference>
<dbReference type="EMBL" id="LK056676">
    <property type="protein sequence ID" value="CDU24602.1"/>
    <property type="molecule type" value="Genomic_DNA"/>
</dbReference>
<keyword evidence="1" id="KW-0175">Coiled coil</keyword>
<sequence>MLIIDGHESHVSTEFLDATWRRRIVPFLLPPHSTHIMQPLDVSVFGPLTAAYRRIINNVAEHVAADINKAQFVTFYTQAREKVLTRQSGGFQRLSLQQLTAPQASSALNVMLNAHRHEADRRNADRRKRTILDANKQAHARISVLEAENTLLRQQEERNKRITTKVKRKDRLGDRMVLSKNTLITREHAERELVAKKPAIAANQRKHREKKRRQEEVVVAPPPGAVLDGGEASDNHDKALLASTMTPPPPPMYTFLDELDDGEPLSAISDRDDDPFGFFEMLPQASPSRTKH</sequence>
<reference evidence="4" key="1">
    <citation type="submission" date="2014-06" db="EMBL/GenBank/DDBJ databases">
        <authorList>
            <person name="Ju J."/>
            <person name="Zhang J."/>
        </authorList>
    </citation>
    <scope>NUCLEOTIDE SEQUENCE</scope>
    <source>
        <strain evidence="4">SscI8</strain>
    </source>
</reference>
<protein>
    <submittedName>
        <fullName evidence="4">Related to transposase</fullName>
    </submittedName>
</protein>
<feature type="coiled-coil region" evidence="1">
    <location>
        <begin position="135"/>
        <end position="172"/>
    </location>
</feature>
<evidence type="ECO:0000259" key="3">
    <source>
        <dbReference type="Pfam" id="PF03184"/>
    </source>
</evidence>
<accession>A0A127ZF56</accession>
<feature type="region of interest" description="Disordered" evidence="2">
    <location>
        <begin position="246"/>
        <end position="292"/>
    </location>
</feature>
<evidence type="ECO:0000256" key="1">
    <source>
        <dbReference type="SAM" id="Coils"/>
    </source>
</evidence>